<keyword evidence="9" id="KW-1185">Reference proteome</keyword>
<organism evidence="8 9">
    <name type="scientific">Cylindrodendrum hubeiense</name>
    <dbReference type="NCBI Taxonomy" id="595255"/>
    <lineage>
        <taxon>Eukaryota</taxon>
        <taxon>Fungi</taxon>
        <taxon>Dikarya</taxon>
        <taxon>Ascomycota</taxon>
        <taxon>Pezizomycotina</taxon>
        <taxon>Sordariomycetes</taxon>
        <taxon>Hypocreomycetidae</taxon>
        <taxon>Hypocreales</taxon>
        <taxon>Nectriaceae</taxon>
        <taxon>Cylindrodendrum</taxon>
    </lineage>
</organism>
<evidence type="ECO:0000256" key="6">
    <source>
        <dbReference type="SAM" id="Phobius"/>
    </source>
</evidence>
<keyword evidence="4 6" id="KW-0472">Membrane</keyword>
<evidence type="ECO:0000313" key="8">
    <source>
        <dbReference type="EMBL" id="KAF7553455.1"/>
    </source>
</evidence>
<keyword evidence="2 6" id="KW-0812">Transmembrane</keyword>
<dbReference type="EMBL" id="JAANBB010000045">
    <property type="protein sequence ID" value="KAF7553455.1"/>
    <property type="molecule type" value="Genomic_DNA"/>
</dbReference>
<evidence type="ECO:0000256" key="4">
    <source>
        <dbReference type="ARBA" id="ARBA00023136"/>
    </source>
</evidence>
<reference evidence="8" key="1">
    <citation type="submission" date="2020-03" db="EMBL/GenBank/DDBJ databases">
        <title>Draft Genome Sequence of Cylindrodendrum hubeiense.</title>
        <authorList>
            <person name="Buettner E."/>
            <person name="Kellner H."/>
        </authorList>
    </citation>
    <scope>NUCLEOTIDE SEQUENCE</scope>
    <source>
        <strain evidence="8">IHI 201604</strain>
    </source>
</reference>
<evidence type="ECO:0000256" key="1">
    <source>
        <dbReference type="ARBA" id="ARBA00004141"/>
    </source>
</evidence>
<evidence type="ECO:0000256" key="2">
    <source>
        <dbReference type="ARBA" id="ARBA00022692"/>
    </source>
</evidence>
<sequence>MAGLQTNIYVAAIVTWVAAFVALILRVIARRMTKQRWWVDDYFCVSAFVSHYVHLLLDHGLYLQTGGAATWSLGQTLDPSLTEEQREDALMHARRLMFCCEFCYAFSIASTKFTILTLYWRLFYLSSIRIPIQIIVCLASVITIVESIRYNPETTEMPHDVAMSFIWGNVEMNVAIVSGN</sequence>
<dbReference type="InterPro" id="IPR052337">
    <property type="entry name" value="SAT4-like"/>
</dbReference>
<dbReference type="Pfam" id="PF20684">
    <property type="entry name" value="Fung_rhodopsin"/>
    <property type="match status" value="1"/>
</dbReference>
<gene>
    <name evidence="8" type="ORF">G7Z17_g3579</name>
</gene>
<evidence type="ECO:0000256" key="5">
    <source>
        <dbReference type="ARBA" id="ARBA00038359"/>
    </source>
</evidence>
<comment type="similarity">
    <text evidence="5">Belongs to the SAT4 family.</text>
</comment>
<evidence type="ECO:0000313" key="9">
    <source>
        <dbReference type="Proteomes" id="UP000722485"/>
    </source>
</evidence>
<dbReference type="PANTHER" id="PTHR33048:SF47">
    <property type="entry name" value="INTEGRAL MEMBRANE PROTEIN-RELATED"/>
    <property type="match status" value="1"/>
</dbReference>
<evidence type="ECO:0000259" key="7">
    <source>
        <dbReference type="Pfam" id="PF20684"/>
    </source>
</evidence>
<comment type="caution">
    <text evidence="8">The sequence shown here is derived from an EMBL/GenBank/DDBJ whole genome shotgun (WGS) entry which is preliminary data.</text>
</comment>
<feature type="transmembrane region" description="Helical" evidence="6">
    <location>
        <begin position="6"/>
        <end position="28"/>
    </location>
</feature>
<dbReference type="OrthoDB" id="5417844at2759"/>
<feature type="domain" description="Rhodopsin" evidence="7">
    <location>
        <begin position="25"/>
        <end position="145"/>
    </location>
</feature>
<dbReference type="PANTHER" id="PTHR33048">
    <property type="entry name" value="PTH11-LIKE INTEGRAL MEMBRANE PROTEIN (AFU_ORTHOLOGUE AFUA_5G11245)"/>
    <property type="match status" value="1"/>
</dbReference>
<keyword evidence="3 6" id="KW-1133">Transmembrane helix</keyword>
<protein>
    <recommendedName>
        <fullName evidence="7">Rhodopsin domain-containing protein</fullName>
    </recommendedName>
</protein>
<dbReference type="InterPro" id="IPR049326">
    <property type="entry name" value="Rhodopsin_dom_fungi"/>
</dbReference>
<feature type="transmembrane region" description="Helical" evidence="6">
    <location>
        <begin position="96"/>
        <end position="122"/>
    </location>
</feature>
<name>A0A9P5LDE0_9HYPO</name>
<feature type="transmembrane region" description="Helical" evidence="6">
    <location>
        <begin position="128"/>
        <end position="148"/>
    </location>
</feature>
<proteinExistence type="inferred from homology"/>
<dbReference type="AlphaFoldDB" id="A0A9P5LDE0"/>
<dbReference type="Proteomes" id="UP000722485">
    <property type="component" value="Unassembled WGS sequence"/>
</dbReference>
<accession>A0A9P5LDE0</accession>
<dbReference type="GO" id="GO:0016020">
    <property type="term" value="C:membrane"/>
    <property type="evidence" value="ECO:0007669"/>
    <property type="project" value="UniProtKB-SubCell"/>
</dbReference>
<evidence type="ECO:0000256" key="3">
    <source>
        <dbReference type="ARBA" id="ARBA00022989"/>
    </source>
</evidence>
<comment type="subcellular location">
    <subcellularLocation>
        <location evidence="1">Membrane</location>
        <topology evidence="1">Multi-pass membrane protein</topology>
    </subcellularLocation>
</comment>